<dbReference type="AlphaFoldDB" id="A0A3M7M0B6"/>
<dbReference type="EMBL" id="KE747814">
    <property type="protein sequence ID" value="RMZ67957.1"/>
    <property type="molecule type" value="Genomic_DNA"/>
</dbReference>
<dbReference type="InterPro" id="IPR027417">
    <property type="entry name" value="P-loop_NTPase"/>
</dbReference>
<reference evidence="2 3" key="1">
    <citation type="journal article" date="2014" name="PLoS ONE">
        <title>De novo Genome Assembly of the Fungal Plant Pathogen Pyrenophora semeniperda.</title>
        <authorList>
            <person name="Soliai M.M."/>
            <person name="Meyer S.E."/>
            <person name="Udall J.A."/>
            <person name="Elzinga D.E."/>
            <person name="Hermansen R.A."/>
            <person name="Bodily P.M."/>
            <person name="Hart A.A."/>
            <person name="Coleman C.E."/>
        </authorList>
    </citation>
    <scope>NUCLEOTIDE SEQUENCE [LARGE SCALE GENOMIC DNA]</scope>
    <source>
        <strain evidence="2 3">CCB06</strain>
        <tissue evidence="2">Mycelium</tissue>
    </source>
</reference>
<evidence type="ECO:0000313" key="3">
    <source>
        <dbReference type="Proteomes" id="UP000265663"/>
    </source>
</evidence>
<accession>A0A3M7M0B6</accession>
<feature type="region of interest" description="Disordered" evidence="1">
    <location>
        <begin position="893"/>
        <end position="915"/>
    </location>
</feature>
<proteinExistence type="predicted"/>
<gene>
    <name evidence="2" type="ORF">GMOD_00004047</name>
</gene>
<name>A0A3M7M0B6_9PLEO</name>
<keyword evidence="3" id="KW-1185">Reference proteome</keyword>
<sequence>MQFPAYIQVRRSVPKYDSSTEQKPDHAWWRLDKPAIDALLKGFSQLIVDLLQGSPTSDKELQHLFRTATDLSHVTRSAPISVALLGAQGAGKSLNINAIFDCDGLSLTGAEGAACTSSVTKYVQYPKSNTGNDKFFAEIKFFTRDKRTELLAEHARSYYFYHNADDESDNEDTPRVKCLGQDEMDRSLNDTAEDIFTTIFGSRDDFLEHWSVADYKSGEFIRLCQFKCDEALAAEGVDKQDIVPKMADSQKGLLEKLRPFLTSVKGQRCLWPLVDHISVRFYHDLLQGGIEIIDLPGWGDINLSRVQHAEKIKNTVDVEIILADTIRIASDDKVINNTRAAIAHHGPSKVKVIATKIDSLTKNQLSQCSGGEYDRINEMLQDVEEREVGLDDDDDDDESSKKRRLFEQYRTYLERCRKQRKILQRADHISTELKSKLQVRSTKDMPQIYHTSASEYMDWIRKPKLGFAVQPSLSPEMTGIPAIRAFLYSLPAQQNLRDYENHIKTVIPAFVEKVKRTVTENDRDGGFRTIADDLDSLRRNFMKRLLSQVKSAFRDASSNSTARIQNDIPTFKEQLEERLAEDWLLLKAGAFNRMVKGRGVVPKGASKAKGLEHGRHWTKEIAEMLTPGLTKWFNTYRTRMVIIDPALHQALNDLHRKTITCINDSSANMVTIEKAKKKWNTVLTRLQTKLAVMMDSVKKAEKLMYERATMEFGQEHNLIADVTGELYATIFEAVPEEKPAVPGKNGKMPAKRYVMSKLKFQKKVMEHLFLDPDNHLVDQILTQLQEEFNEDISQLLDTHFTGMEKMLEEMSENLRAEAPIDYRITREGEELRTELAAYIPALEEKACQLRSMLPMIEKQEEGEETLFVSCDDSDDMDTTDQSLSHIMERIEKKKRMETPANAAKYTPKRIKMEPA</sequence>
<dbReference type="PANTHER" id="PTHR36681">
    <property type="entry name" value="NUCLEAR GTPASE, GERMINAL CENTER-ASSOCIATED, TANDEM DUPLICATE 3"/>
    <property type="match status" value="1"/>
</dbReference>
<protein>
    <submittedName>
        <fullName evidence="2">Dynamin GTPase domain</fullName>
    </submittedName>
</protein>
<organism evidence="2 3">
    <name type="scientific">Pyrenophora seminiperda CCB06</name>
    <dbReference type="NCBI Taxonomy" id="1302712"/>
    <lineage>
        <taxon>Eukaryota</taxon>
        <taxon>Fungi</taxon>
        <taxon>Dikarya</taxon>
        <taxon>Ascomycota</taxon>
        <taxon>Pezizomycotina</taxon>
        <taxon>Dothideomycetes</taxon>
        <taxon>Pleosporomycetidae</taxon>
        <taxon>Pleosporales</taxon>
        <taxon>Pleosporineae</taxon>
        <taxon>Pleosporaceae</taxon>
        <taxon>Pyrenophora</taxon>
    </lineage>
</organism>
<dbReference type="Proteomes" id="UP000265663">
    <property type="component" value="Unassembled WGS sequence"/>
</dbReference>
<evidence type="ECO:0000313" key="2">
    <source>
        <dbReference type="EMBL" id="RMZ67957.1"/>
    </source>
</evidence>
<dbReference type="Gene3D" id="3.40.50.300">
    <property type="entry name" value="P-loop containing nucleotide triphosphate hydrolases"/>
    <property type="match status" value="1"/>
</dbReference>
<evidence type="ECO:0000256" key="1">
    <source>
        <dbReference type="SAM" id="MobiDB-lite"/>
    </source>
</evidence>
<dbReference type="OrthoDB" id="3598281at2759"/>
<dbReference type="SUPFAM" id="SSF52540">
    <property type="entry name" value="P-loop containing nucleoside triphosphate hydrolases"/>
    <property type="match status" value="1"/>
</dbReference>
<dbReference type="PANTHER" id="PTHR36681:SF3">
    <property type="entry name" value="NUCLEAR GTPASE, GERMINAL CENTER-ASSOCIATED, TANDEM DUPLICATE 3"/>
    <property type="match status" value="1"/>
</dbReference>